<evidence type="ECO:0000313" key="3">
    <source>
        <dbReference type="Proteomes" id="UP000016023"/>
    </source>
</evidence>
<feature type="region of interest" description="Disordered" evidence="1">
    <location>
        <begin position="29"/>
        <end position="69"/>
    </location>
</feature>
<sequence length="69" mass="7687">MNKTDFRKRPYTAPWCMAIETEIEYSLLAGSPAGNPDNHGGTEVIPPSEDNDDDNLTGAKENYIWNGEE</sequence>
<dbReference type="EMBL" id="AGWK01000019">
    <property type="protein sequence ID" value="EHO72573.1"/>
    <property type="molecule type" value="Genomic_DNA"/>
</dbReference>
<dbReference type="HOGENOM" id="CLU_192973_0_0_10"/>
<dbReference type="PATRIC" id="fig|883158.3.peg.712"/>
<dbReference type="Proteomes" id="UP000016023">
    <property type="component" value="Unassembled WGS sequence"/>
</dbReference>
<name>H1Q1B2_9BACT</name>
<organism evidence="2 3">
    <name type="scientific">Prevotella micans F0438</name>
    <dbReference type="NCBI Taxonomy" id="883158"/>
    <lineage>
        <taxon>Bacteria</taxon>
        <taxon>Pseudomonadati</taxon>
        <taxon>Bacteroidota</taxon>
        <taxon>Bacteroidia</taxon>
        <taxon>Bacteroidales</taxon>
        <taxon>Prevotellaceae</taxon>
        <taxon>Prevotella</taxon>
    </lineage>
</organism>
<evidence type="ECO:0000256" key="1">
    <source>
        <dbReference type="SAM" id="MobiDB-lite"/>
    </source>
</evidence>
<reference evidence="2 3" key="1">
    <citation type="submission" date="2011-12" db="EMBL/GenBank/DDBJ databases">
        <title>The Genome Sequence of Prevotella micans F0438.</title>
        <authorList>
            <consortium name="The Broad Institute Genome Sequencing Platform"/>
            <person name="Earl A."/>
            <person name="Ward D."/>
            <person name="Feldgarden M."/>
            <person name="Gevers D."/>
            <person name="Izard J."/>
            <person name="Baranova O.V."/>
            <person name="Blanton J.M."/>
            <person name="Wade W.G."/>
            <person name="Dewhirst F.E."/>
            <person name="Young S.K."/>
            <person name="Zeng Q."/>
            <person name="Gargeya S."/>
            <person name="Fitzgerald M."/>
            <person name="Haas B."/>
            <person name="Abouelleil A."/>
            <person name="Alvarado L."/>
            <person name="Arachchi H.M."/>
            <person name="Berlin A."/>
            <person name="Chapman S.B."/>
            <person name="Gearin G."/>
            <person name="Goldberg J."/>
            <person name="Griggs A."/>
            <person name="Gujja S."/>
            <person name="Hansen M."/>
            <person name="Heiman D."/>
            <person name="Howarth C."/>
            <person name="Larimer J."/>
            <person name="Lui A."/>
            <person name="MacDonald P.J.P."/>
            <person name="McCowen C."/>
            <person name="Montmayeur A."/>
            <person name="Murphy C."/>
            <person name="Neiman D."/>
            <person name="Pearson M."/>
            <person name="Priest M."/>
            <person name="Roberts A."/>
            <person name="Saif S."/>
            <person name="Shea T."/>
            <person name="Sisk P."/>
            <person name="Stolte C."/>
            <person name="Sykes S."/>
            <person name="Wortman J."/>
            <person name="Nusbaum C."/>
            <person name="Birren B."/>
        </authorList>
    </citation>
    <scope>NUCLEOTIDE SEQUENCE [LARGE SCALE GENOMIC DNA]</scope>
    <source>
        <strain evidence="2 3">F0438</strain>
    </source>
</reference>
<accession>H1Q1B2</accession>
<dbReference type="RefSeq" id="WP_006951778.1">
    <property type="nucleotide sequence ID" value="NZ_JH594521.1"/>
</dbReference>
<keyword evidence="3" id="KW-1185">Reference proteome</keyword>
<proteinExistence type="predicted"/>
<comment type="caution">
    <text evidence="2">The sequence shown here is derived from an EMBL/GenBank/DDBJ whole genome shotgun (WGS) entry which is preliminary data.</text>
</comment>
<gene>
    <name evidence="2" type="ORF">HMPREF9140_00700</name>
</gene>
<dbReference type="AlphaFoldDB" id="H1Q1B2"/>
<evidence type="ECO:0000313" key="2">
    <source>
        <dbReference type="EMBL" id="EHO72573.1"/>
    </source>
</evidence>
<protein>
    <submittedName>
        <fullName evidence="2">Uncharacterized protein</fullName>
    </submittedName>
</protein>